<accession>A0A564WET7</accession>
<comment type="caution">
    <text evidence="1">The sequence shown here is derived from an EMBL/GenBank/DDBJ whole genome shotgun (WGS) entry which is preliminary data.</text>
</comment>
<dbReference type="EMBL" id="UXAT02000019">
    <property type="protein sequence ID" value="VUX46639.1"/>
    <property type="molecule type" value="Genomic_DNA"/>
</dbReference>
<proteinExistence type="predicted"/>
<protein>
    <submittedName>
        <fullName evidence="1">Uncharacterized protein</fullName>
    </submittedName>
</protein>
<sequence length="60" mass="6310">MPARLILRTPVHDGFARLAGGEIGGEIGGENGSTEPFSLCRTRLVLRHGGAAACARPPLW</sequence>
<keyword evidence="2" id="KW-1185">Reference proteome</keyword>
<dbReference type="AlphaFoldDB" id="A0A564WET7"/>
<organism evidence="1 2">
    <name type="scientific">Candidatus Defluviicoccus seviourii</name>
    <dbReference type="NCBI Taxonomy" id="2565273"/>
    <lineage>
        <taxon>Bacteria</taxon>
        <taxon>Pseudomonadati</taxon>
        <taxon>Pseudomonadota</taxon>
        <taxon>Alphaproteobacteria</taxon>
        <taxon>Rhodospirillales</taxon>
        <taxon>Rhodospirillaceae</taxon>
        <taxon>Defluviicoccus</taxon>
    </lineage>
</organism>
<evidence type="ECO:0000313" key="2">
    <source>
        <dbReference type="Proteomes" id="UP000326641"/>
    </source>
</evidence>
<reference evidence="1" key="1">
    <citation type="submission" date="2018-11" db="EMBL/GenBank/DDBJ databases">
        <authorList>
            <person name="Onetto C."/>
        </authorList>
    </citation>
    <scope>NUCLEOTIDE SEQUENCE [LARGE SCALE GENOMIC DNA]</scope>
</reference>
<dbReference type="Proteomes" id="UP000326641">
    <property type="component" value="Unassembled WGS sequence"/>
</dbReference>
<name>A0A564WET7_9PROT</name>
<gene>
    <name evidence="1" type="ORF">DF3PA_260005</name>
</gene>
<evidence type="ECO:0000313" key="1">
    <source>
        <dbReference type="EMBL" id="VUX46639.1"/>
    </source>
</evidence>